<reference evidence="1 2" key="1">
    <citation type="submission" date="2018-06" db="EMBL/GenBank/DDBJ databases">
        <authorList>
            <consortium name="Pathogen Informatics"/>
            <person name="Doyle S."/>
        </authorList>
    </citation>
    <scope>NUCLEOTIDE SEQUENCE [LARGE SCALE GENOMIC DNA]</scope>
    <source>
        <strain evidence="1 2">NCTC11978</strain>
    </source>
</reference>
<dbReference type="Proteomes" id="UP000254033">
    <property type="component" value="Unassembled WGS sequence"/>
</dbReference>
<gene>
    <name evidence="1" type="ORF">NCTC11978_03366</name>
</gene>
<proteinExistence type="predicted"/>
<evidence type="ECO:0000313" key="1">
    <source>
        <dbReference type="EMBL" id="STX88349.1"/>
    </source>
</evidence>
<protein>
    <submittedName>
        <fullName evidence="1">Uncharacterized protein</fullName>
    </submittedName>
</protein>
<dbReference type="AlphaFoldDB" id="A0A378KL39"/>
<accession>A0A378KL39</accession>
<name>A0A378KL39_9GAMM</name>
<sequence>MPRTNSNFAVIRDEVMNVLSDAGKKTLLAMVDEARLPPSQLLKNFEYDDMVKLNFNRQLD</sequence>
<evidence type="ECO:0000313" key="2">
    <source>
        <dbReference type="Proteomes" id="UP000254033"/>
    </source>
</evidence>
<dbReference type="EMBL" id="UGNY01000002">
    <property type="protein sequence ID" value="STX88349.1"/>
    <property type="molecule type" value="Genomic_DNA"/>
</dbReference>
<organism evidence="1 2">
    <name type="scientific">Legionella feeleii</name>
    <dbReference type="NCBI Taxonomy" id="453"/>
    <lineage>
        <taxon>Bacteria</taxon>
        <taxon>Pseudomonadati</taxon>
        <taxon>Pseudomonadota</taxon>
        <taxon>Gammaproteobacteria</taxon>
        <taxon>Legionellales</taxon>
        <taxon>Legionellaceae</taxon>
        <taxon>Legionella</taxon>
    </lineage>
</organism>